<dbReference type="AlphaFoldDB" id="A0A8H7F3W0"/>
<dbReference type="InterPro" id="IPR006785">
    <property type="entry name" value="Pex14_N"/>
</dbReference>
<dbReference type="EMBL" id="JABXXO010000006">
    <property type="protein sequence ID" value="KAF7776273.1"/>
    <property type="molecule type" value="Genomic_DNA"/>
</dbReference>
<evidence type="ECO:0000256" key="2">
    <source>
        <dbReference type="SAM" id="Phobius"/>
    </source>
</evidence>
<protein>
    <recommendedName>
        <fullName evidence="3">Peroxisome membrane anchor protein Pex14p N-terminal domain-containing protein</fullName>
    </recommendedName>
</protein>
<keyword evidence="2" id="KW-1133">Transmembrane helix</keyword>
<keyword evidence="2" id="KW-0812">Transmembrane</keyword>
<gene>
    <name evidence="4" type="ORF">Agabi119p4_4666</name>
</gene>
<dbReference type="InterPro" id="IPR036388">
    <property type="entry name" value="WH-like_DNA-bd_sf"/>
</dbReference>
<name>A0A8H7F3W0_AGABI</name>
<evidence type="ECO:0000313" key="5">
    <source>
        <dbReference type="Proteomes" id="UP000629468"/>
    </source>
</evidence>
<feature type="region of interest" description="Disordered" evidence="1">
    <location>
        <begin position="1"/>
        <end position="27"/>
    </location>
</feature>
<dbReference type="Proteomes" id="UP000629468">
    <property type="component" value="Unassembled WGS sequence"/>
</dbReference>
<proteinExistence type="predicted"/>
<feature type="domain" description="Peroxisome membrane anchor protein Pex14p N-terminal" evidence="3">
    <location>
        <begin position="22"/>
        <end position="66"/>
    </location>
</feature>
<dbReference type="Gene3D" id="1.10.10.10">
    <property type="entry name" value="Winged helix-like DNA-binding domain superfamily/Winged helix DNA-binding domain"/>
    <property type="match status" value="1"/>
</dbReference>
<feature type="transmembrane region" description="Helical" evidence="2">
    <location>
        <begin position="97"/>
        <end position="117"/>
    </location>
</feature>
<reference evidence="4 5" key="1">
    <citation type="journal article" name="Sci. Rep.">
        <title>Telomere-to-telomere assembled and centromere annotated genomes of the two main subspecies of the button mushroom Agaricus bisporus reveal especially polymorphic chromosome ends.</title>
        <authorList>
            <person name="Sonnenberg A.S.M."/>
            <person name="Sedaghat-Telgerd N."/>
            <person name="Lavrijssen B."/>
            <person name="Ohm R.A."/>
            <person name="Hendrickx P.M."/>
            <person name="Scholtmeijer K."/>
            <person name="Baars J.J.P."/>
            <person name="van Peer A."/>
        </authorList>
    </citation>
    <scope>NUCLEOTIDE SEQUENCE [LARGE SCALE GENOMIC DNA]</scope>
    <source>
        <strain evidence="4 5">H119_p4</strain>
    </source>
</reference>
<comment type="caution">
    <text evidence="4">The sequence shown here is derived from an EMBL/GenBank/DDBJ whole genome shotgun (WGS) entry which is preliminary data.</text>
</comment>
<feature type="compositionally biased region" description="Basic and acidic residues" evidence="1">
    <location>
        <begin position="13"/>
        <end position="24"/>
    </location>
</feature>
<dbReference type="Pfam" id="PF04695">
    <property type="entry name" value="Pex14_N"/>
    <property type="match status" value="1"/>
</dbReference>
<evidence type="ECO:0000313" key="4">
    <source>
        <dbReference type="EMBL" id="KAF7776273.1"/>
    </source>
</evidence>
<keyword evidence="2" id="KW-0472">Membrane</keyword>
<sequence length="381" mass="42884">MADSADPPAAHTEASKPSDTEDRSSLLSRAQSFLQSPQVAARDYASKRQFLQEKGLGEQEIDFLLKNTSSAPLVPPRTYPQPPPSNIPNLLLGISRVLTWFTGGAAVLVFIYYRFLLPRISQSFMARHSLRTHHVDLMRRLTMSLSSFKEEQAESFSILPKAEEWREPQEYSNCSYLHDIASSFGEQQVQYDNVSPVSLLRCGLNDFNRGRDNGQDPTTQELFHYMEEKIPFLTSAEGQKYEQRLWEVLCSCPLFTANPPLIPPSTTREPQAQSRWTYLPPPPLDPSDVVKALSSLKLALPKDQLSKSSPLQNTLQALSEFTGYISSQVYTPYRPPVVGSSNSWGPIEEQLRREIRALKGLVLNRRSFLPPRTSPSPASTQ</sequence>
<accession>A0A8H7F3W0</accession>
<evidence type="ECO:0000259" key="3">
    <source>
        <dbReference type="Pfam" id="PF04695"/>
    </source>
</evidence>
<evidence type="ECO:0000256" key="1">
    <source>
        <dbReference type="SAM" id="MobiDB-lite"/>
    </source>
</evidence>
<organism evidence="4 5">
    <name type="scientific">Agaricus bisporus var. burnettii</name>
    <dbReference type="NCBI Taxonomy" id="192524"/>
    <lineage>
        <taxon>Eukaryota</taxon>
        <taxon>Fungi</taxon>
        <taxon>Dikarya</taxon>
        <taxon>Basidiomycota</taxon>
        <taxon>Agaricomycotina</taxon>
        <taxon>Agaricomycetes</taxon>
        <taxon>Agaricomycetidae</taxon>
        <taxon>Agaricales</taxon>
        <taxon>Agaricineae</taxon>
        <taxon>Agaricaceae</taxon>
        <taxon>Agaricus</taxon>
    </lineage>
</organism>